<name>A0A5B6UWY5_9ROSI</name>
<evidence type="ECO:0000313" key="2">
    <source>
        <dbReference type="Proteomes" id="UP000325315"/>
    </source>
</evidence>
<comment type="caution">
    <text evidence="1">The sequence shown here is derived from an EMBL/GenBank/DDBJ whole genome shotgun (WGS) entry which is preliminary data.</text>
</comment>
<gene>
    <name evidence="1" type="ORF">EPI10_028346</name>
</gene>
<sequence length="102" mass="12192">MFPIRLPRQNNLNKLKEGHHHLFLSNFRSRNVLKQLHINIPLVEALEQILNYVKFMKDILSMKHRLGEFETVDLTEGFAAMLMNKLPLQLKDPWKFYYSLLN</sequence>
<dbReference type="AlphaFoldDB" id="A0A5B6UWY5"/>
<dbReference type="Proteomes" id="UP000325315">
    <property type="component" value="Unassembled WGS sequence"/>
</dbReference>
<protein>
    <submittedName>
        <fullName evidence="1">Aspartic peptidase</fullName>
    </submittedName>
</protein>
<organism evidence="1 2">
    <name type="scientific">Gossypium australe</name>
    <dbReference type="NCBI Taxonomy" id="47621"/>
    <lineage>
        <taxon>Eukaryota</taxon>
        <taxon>Viridiplantae</taxon>
        <taxon>Streptophyta</taxon>
        <taxon>Embryophyta</taxon>
        <taxon>Tracheophyta</taxon>
        <taxon>Spermatophyta</taxon>
        <taxon>Magnoliopsida</taxon>
        <taxon>eudicotyledons</taxon>
        <taxon>Gunneridae</taxon>
        <taxon>Pentapetalae</taxon>
        <taxon>rosids</taxon>
        <taxon>malvids</taxon>
        <taxon>Malvales</taxon>
        <taxon>Malvaceae</taxon>
        <taxon>Malvoideae</taxon>
        <taxon>Gossypium</taxon>
    </lineage>
</organism>
<evidence type="ECO:0000313" key="1">
    <source>
        <dbReference type="EMBL" id="KAA3461798.1"/>
    </source>
</evidence>
<accession>A0A5B6UWY5</accession>
<reference evidence="2" key="1">
    <citation type="journal article" date="2019" name="Plant Biotechnol. J.">
        <title>Genome sequencing of the Australian wild diploid species Gossypium australe highlights disease resistance and delayed gland morphogenesis.</title>
        <authorList>
            <person name="Cai Y."/>
            <person name="Cai X."/>
            <person name="Wang Q."/>
            <person name="Wang P."/>
            <person name="Zhang Y."/>
            <person name="Cai C."/>
            <person name="Xu Y."/>
            <person name="Wang K."/>
            <person name="Zhou Z."/>
            <person name="Wang C."/>
            <person name="Geng S."/>
            <person name="Li B."/>
            <person name="Dong Q."/>
            <person name="Hou Y."/>
            <person name="Wang H."/>
            <person name="Ai P."/>
            <person name="Liu Z."/>
            <person name="Yi F."/>
            <person name="Sun M."/>
            <person name="An G."/>
            <person name="Cheng J."/>
            <person name="Zhang Y."/>
            <person name="Shi Q."/>
            <person name="Xie Y."/>
            <person name="Shi X."/>
            <person name="Chang Y."/>
            <person name="Huang F."/>
            <person name="Chen Y."/>
            <person name="Hong S."/>
            <person name="Mi L."/>
            <person name="Sun Q."/>
            <person name="Zhang L."/>
            <person name="Zhou B."/>
            <person name="Peng R."/>
            <person name="Zhang X."/>
            <person name="Liu F."/>
        </authorList>
    </citation>
    <scope>NUCLEOTIDE SEQUENCE [LARGE SCALE GENOMIC DNA]</scope>
    <source>
        <strain evidence="2">cv. PA1801</strain>
    </source>
</reference>
<proteinExistence type="predicted"/>
<dbReference type="EMBL" id="SMMG02000009">
    <property type="protein sequence ID" value="KAA3461798.1"/>
    <property type="molecule type" value="Genomic_DNA"/>
</dbReference>
<keyword evidence="2" id="KW-1185">Reference proteome</keyword>
<dbReference type="OrthoDB" id="1424208at2759"/>